<organism evidence="1 2">
    <name type="scientific">Tautonia plasticadhaerens</name>
    <dbReference type="NCBI Taxonomy" id="2527974"/>
    <lineage>
        <taxon>Bacteria</taxon>
        <taxon>Pseudomonadati</taxon>
        <taxon>Planctomycetota</taxon>
        <taxon>Planctomycetia</taxon>
        <taxon>Isosphaerales</taxon>
        <taxon>Isosphaeraceae</taxon>
        <taxon>Tautonia</taxon>
    </lineage>
</organism>
<protein>
    <submittedName>
        <fullName evidence="1">Uncharacterized protein</fullName>
    </submittedName>
</protein>
<evidence type="ECO:0000313" key="2">
    <source>
        <dbReference type="Proteomes" id="UP000317835"/>
    </source>
</evidence>
<reference evidence="1 2" key="1">
    <citation type="submission" date="2019-02" db="EMBL/GenBank/DDBJ databases">
        <title>Deep-cultivation of Planctomycetes and their phenomic and genomic characterization uncovers novel biology.</title>
        <authorList>
            <person name="Wiegand S."/>
            <person name="Jogler M."/>
            <person name="Boedeker C."/>
            <person name="Pinto D."/>
            <person name="Vollmers J."/>
            <person name="Rivas-Marin E."/>
            <person name="Kohn T."/>
            <person name="Peeters S.H."/>
            <person name="Heuer A."/>
            <person name="Rast P."/>
            <person name="Oberbeckmann S."/>
            <person name="Bunk B."/>
            <person name="Jeske O."/>
            <person name="Meyerdierks A."/>
            <person name="Storesund J.E."/>
            <person name="Kallscheuer N."/>
            <person name="Luecker S."/>
            <person name="Lage O.M."/>
            <person name="Pohl T."/>
            <person name="Merkel B.J."/>
            <person name="Hornburger P."/>
            <person name="Mueller R.-W."/>
            <person name="Bruemmer F."/>
            <person name="Labrenz M."/>
            <person name="Spormann A.M."/>
            <person name="Op den Camp H."/>
            <person name="Overmann J."/>
            <person name="Amann R."/>
            <person name="Jetten M.S.M."/>
            <person name="Mascher T."/>
            <person name="Medema M.H."/>
            <person name="Devos D.P."/>
            <person name="Kaster A.-K."/>
            <person name="Ovreas L."/>
            <person name="Rohde M."/>
            <person name="Galperin M.Y."/>
            <person name="Jogler C."/>
        </authorList>
    </citation>
    <scope>NUCLEOTIDE SEQUENCE [LARGE SCALE GENOMIC DNA]</scope>
    <source>
        <strain evidence="1 2">ElP</strain>
        <plasmid evidence="2">pelp_5</plasmid>
    </source>
</reference>
<dbReference type="AlphaFoldDB" id="A0A518HFP6"/>
<proteinExistence type="predicted"/>
<dbReference type="EMBL" id="CP036431">
    <property type="protein sequence ID" value="QDV39664.1"/>
    <property type="molecule type" value="Genomic_DNA"/>
</dbReference>
<dbReference type="RefSeq" id="WP_145279928.1">
    <property type="nucleotide sequence ID" value="NZ_CP036431.1"/>
</dbReference>
<sequence>MSTPRRFHPTGWDALEERVVLSAIGLRDPLQRPALRSWHQAAAANRPDPSQRMQLFQQQRLLLAQAQQRALLAQQQPRRAFQAPSARLPQSPEVVIDQQYAAFAADIAAAAAGYLESLQVQPPPATETQLTLSEFYIPRSGVFVVNETNLPPASPDAPLRVVVQAPGNSPRLYQVTGTGAGILTGVAPYNPLTGEFGGDLGTEIVQNEDGVFNQVVIPIPEDPLPVGTSLNVEAPEVTVPPPNTADIANQYLGFVNQRTLQLSGDLVTYFNRLPIRLPRLPGAYYTPRPETAIQFFLTSQIAGQEPQILLSQLLAQPLPSSTGDAVDFYNASISTIIENSRQQVRESVRLLFAGKGLGDILPVYPGQT</sequence>
<gene>
    <name evidence="1" type="ORF">ElP_76360</name>
</gene>
<name>A0A518HFP6_9BACT</name>
<geneLocation type="plasmid" evidence="2">
    <name>pelp_5</name>
</geneLocation>
<dbReference type="OrthoDB" id="9951699at2"/>
<evidence type="ECO:0000313" key="1">
    <source>
        <dbReference type="EMBL" id="QDV39664.1"/>
    </source>
</evidence>
<accession>A0A518HFP6</accession>
<dbReference type="Proteomes" id="UP000317835">
    <property type="component" value="Plasmid pElP_5"/>
</dbReference>
<dbReference type="KEGG" id="tpla:ElP_76360"/>
<keyword evidence="1" id="KW-0614">Plasmid</keyword>
<keyword evidence="2" id="KW-1185">Reference proteome</keyword>